<gene>
    <name evidence="1" type="ORF">GB993_11310</name>
</gene>
<dbReference type="AlphaFoldDB" id="A0A6N9I5E0"/>
<dbReference type="Proteomes" id="UP000449209">
    <property type="component" value="Unassembled WGS sequence"/>
</dbReference>
<dbReference type="OrthoDB" id="9878759at2"/>
<sequence length="219" mass="24135">MSTQHQSAPSGGKRYISKIKIAALAVMASLMTISVASQPAKAEAHHHSVAKVATQKQSSKAQATFWQDLGYQGSYKRQSTLGKKQMLNNTLLVVFTKDHQFRQRVTTSLSMNGIQEQVTDGKVTQRGDVLTLVPKSTATAVYKTEADYKKHAASNYHRSGEAFKSQLIFAKDGQPLQYRVDAKHKRLTGLKNKVTVSMKQSSANTLATAQAYIKPIENH</sequence>
<reference evidence="1 2" key="1">
    <citation type="journal article" date="2019" name="Appl. Environ. Microbiol.">
        <title>Genetic determinants of hydroxycinnamic acid metabolism in heterofermentative lactobacilli.</title>
        <authorList>
            <person name="Gaur G."/>
            <person name="Oh J.H."/>
            <person name="Filannino P."/>
            <person name="Gobbetti M."/>
            <person name="van Pijkeren J.P."/>
            <person name="Ganzle M.G."/>
        </authorList>
    </citation>
    <scope>NUCLEOTIDE SEQUENCE [LARGE SCALE GENOMIC DNA]</scope>
    <source>
        <strain evidence="1 2">C5</strain>
    </source>
</reference>
<dbReference type="EMBL" id="WEZQ01000020">
    <property type="protein sequence ID" value="MYV18089.1"/>
    <property type="molecule type" value="Genomic_DNA"/>
</dbReference>
<evidence type="ECO:0000313" key="2">
    <source>
        <dbReference type="Proteomes" id="UP000449209"/>
    </source>
</evidence>
<proteinExistence type="predicted"/>
<comment type="caution">
    <text evidence="1">The sequence shown here is derived from an EMBL/GenBank/DDBJ whole genome shotgun (WGS) entry which is preliminary data.</text>
</comment>
<accession>A0A6N9I5E0</accession>
<organism evidence="1 2">
    <name type="scientific">Furfurilactobacillus milii</name>
    <dbReference type="NCBI Taxonomy" id="2888272"/>
    <lineage>
        <taxon>Bacteria</taxon>
        <taxon>Bacillati</taxon>
        <taxon>Bacillota</taxon>
        <taxon>Bacilli</taxon>
        <taxon>Lactobacillales</taxon>
        <taxon>Lactobacillaceae</taxon>
        <taxon>Furfurilactobacillus</taxon>
    </lineage>
</organism>
<protein>
    <submittedName>
        <fullName evidence="1">Uncharacterized protein</fullName>
    </submittedName>
</protein>
<name>A0A6N9I5E0_9LACO</name>
<evidence type="ECO:0000313" key="1">
    <source>
        <dbReference type="EMBL" id="MYV18089.1"/>
    </source>
</evidence>
<dbReference type="RefSeq" id="WP_161004369.1">
    <property type="nucleotide sequence ID" value="NZ_WEZQ01000020.1"/>
</dbReference>